<reference evidence="1 2" key="1">
    <citation type="submission" date="2019-03" db="EMBL/GenBank/DDBJ databases">
        <title>Genomic Encyclopedia of Type Strains, Phase IV (KMG-IV): sequencing the most valuable type-strain genomes for metagenomic binning, comparative biology and taxonomic classification.</title>
        <authorList>
            <person name="Goeker M."/>
        </authorList>
    </citation>
    <scope>NUCLEOTIDE SEQUENCE [LARGE SCALE GENOMIC DNA]</scope>
    <source>
        <strain evidence="1 2">DSM 103923</strain>
    </source>
</reference>
<name>A0A4R3JUV9_9PROT</name>
<comment type="caution">
    <text evidence="1">The sequence shown here is derived from an EMBL/GenBank/DDBJ whole genome shotgun (WGS) entry which is preliminary data.</text>
</comment>
<dbReference type="EMBL" id="SLZY01000019">
    <property type="protein sequence ID" value="TCS69737.1"/>
    <property type="molecule type" value="Genomic_DNA"/>
</dbReference>
<accession>A0A4R3JUV9</accession>
<protein>
    <submittedName>
        <fullName evidence="1">Uncharacterized protein</fullName>
    </submittedName>
</protein>
<sequence length="88" mass="10118">MRYTLAMRYEDSIMKRERELGDATTVRGKLALAGYRSVAEWAIKHGIKPVTARRVIYDWAQRADREPHGGIARQVMKMLRETLEGGAR</sequence>
<dbReference type="AlphaFoldDB" id="A0A4R3JUV9"/>
<evidence type="ECO:0000313" key="1">
    <source>
        <dbReference type="EMBL" id="TCS69737.1"/>
    </source>
</evidence>
<keyword evidence="2" id="KW-1185">Reference proteome</keyword>
<gene>
    <name evidence="1" type="ORF">EDC61_11937</name>
</gene>
<dbReference type="Proteomes" id="UP000295135">
    <property type="component" value="Unassembled WGS sequence"/>
</dbReference>
<organism evidence="1 2">
    <name type="scientific">Sulfuritortus calidifontis</name>
    <dbReference type="NCBI Taxonomy" id="1914471"/>
    <lineage>
        <taxon>Bacteria</taxon>
        <taxon>Pseudomonadati</taxon>
        <taxon>Pseudomonadota</taxon>
        <taxon>Betaproteobacteria</taxon>
        <taxon>Nitrosomonadales</taxon>
        <taxon>Thiobacillaceae</taxon>
        <taxon>Sulfuritortus</taxon>
    </lineage>
</organism>
<proteinExistence type="predicted"/>
<evidence type="ECO:0000313" key="2">
    <source>
        <dbReference type="Proteomes" id="UP000295135"/>
    </source>
</evidence>